<keyword evidence="4 5" id="KW-0472">Membrane</keyword>
<accession>A0ABC8RI34</accession>
<dbReference type="Proteomes" id="UP001642360">
    <property type="component" value="Unassembled WGS sequence"/>
</dbReference>
<dbReference type="InterPro" id="IPR011547">
    <property type="entry name" value="SLC26A/SulP_dom"/>
</dbReference>
<dbReference type="PANTHER" id="PTHR11814">
    <property type="entry name" value="SULFATE TRANSPORTER"/>
    <property type="match status" value="1"/>
</dbReference>
<evidence type="ECO:0000313" key="7">
    <source>
        <dbReference type="EMBL" id="CAK9142689.1"/>
    </source>
</evidence>
<organism evidence="7 8">
    <name type="scientific">Ilex paraguariensis</name>
    <name type="common">yerba mate</name>
    <dbReference type="NCBI Taxonomy" id="185542"/>
    <lineage>
        <taxon>Eukaryota</taxon>
        <taxon>Viridiplantae</taxon>
        <taxon>Streptophyta</taxon>
        <taxon>Embryophyta</taxon>
        <taxon>Tracheophyta</taxon>
        <taxon>Spermatophyta</taxon>
        <taxon>Magnoliopsida</taxon>
        <taxon>eudicotyledons</taxon>
        <taxon>Gunneridae</taxon>
        <taxon>Pentapetalae</taxon>
        <taxon>asterids</taxon>
        <taxon>campanulids</taxon>
        <taxon>Aquifoliales</taxon>
        <taxon>Aquifoliaceae</taxon>
        <taxon>Ilex</taxon>
    </lineage>
</organism>
<keyword evidence="3 5" id="KW-1133">Transmembrane helix</keyword>
<evidence type="ECO:0000259" key="6">
    <source>
        <dbReference type="Pfam" id="PF00916"/>
    </source>
</evidence>
<keyword evidence="8" id="KW-1185">Reference proteome</keyword>
<evidence type="ECO:0000256" key="3">
    <source>
        <dbReference type="ARBA" id="ARBA00022989"/>
    </source>
</evidence>
<feature type="transmembrane region" description="Helical" evidence="5">
    <location>
        <begin position="6"/>
        <end position="28"/>
    </location>
</feature>
<dbReference type="InterPro" id="IPR001902">
    <property type="entry name" value="SLC26A/SulP_fam"/>
</dbReference>
<proteinExistence type="predicted"/>
<dbReference type="Pfam" id="PF00916">
    <property type="entry name" value="Sulfate_transp"/>
    <property type="match status" value="1"/>
</dbReference>
<dbReference type="AlphaFoldDB" id="A0ABC8RI34"/>
<reference evidence="7 8" key="1">
    <citation type="submission" date="2024-02" db="EMBL/GenBank/DDBJ databases">
        <authorList>
            <person name="Vignale AGUSTIN F."/>
            <person name="Sosa J E."/>
            <person name="Modenutti C."/>
        </authorList>
    </citation>
    <scope>NUCLEOTIDE SEQUENCE [LARGE SCALE GENOMIC DNA]</scope>
</reference>
<evidence type="ECO:0000256" key="5">
    <source>
        <dbReference type="SAM" id="Phobius"/>
    </source>
</evidence>
<feature type="domain" description="SLC26A/SulP transporter" evidence="6">
    <location>
        <begin position="3"/>
        <end position="81"/>
    </location>
</feature>
<evidence type="ECO:0000256" key="1">
    <source>
        <dbReference type="ARBA" id="ARBA00004141"/>
    </source>
</evidence>
<comment type="caution">
    <text evidence="7">The sequence shown here is derived from an EMBL/GenBank/DDBJ whole genome shotgun (WGS) entry which is preliminary data.</text>
</comment>
<sequence>MRKTKLFWVSAGAPLASVIISTMLVFAFKAQHHGISVIEKLQEGLNPPSWNMLHFHGSHLGLVMKTRLVTGIISLTMSFCSSFPPRYPDEVELIDSDGDTPLPHATVPIHTKRCAGCNHSHAVVGLIDLPAAYHIWKVDKFDFVVMLCAFLGVIFISIEYGLAIAVSYPCSGRDIYIQISPTNHKAKNGDVGKHTWNGYISQSSPLQRSCESPRISRWIEDYVTEEEEETKKHSGLHFVILDLSGKSYETWCNIRFVRVEGAVNAIDTSRVSFLKDLRMAMEKKGLEPRNIDFLFISLLVLVNPLGEVMDKLQRAYESREFMRLDALFLTVREVVTTLTSTIKGQSSNNV</sequence>
<name>A0ABC8RI34_9AQUA</name>
<dbReference type="Gene3D" id="3.30.750.24">
    <property type="entry name" value="STAS domain"/>
    <property type="match status" value="1"/>
</dbReference>
<dbReference type="GO" id="GO:0016020">
    <property type="term" value="C:membrane"/>
    <property type="evidence" value="ECO:0007669"/>
    <property type="project" value="UniProtKB-SubCell"/>
</dbReference>
<gene>
    <name evidence="7" type="ORF">ILEXP_LOCUS10379</name>
</gene>
<evidence type="ECO:0000256" key="2">
    <source>
        <dbReference type="ARBA" id="ARBA00022692"/>
    </source>
</evidence>
<keyword evidence="2 5" id="KW-0812">Transmembrane</keyword>
<evidence type="ECO:0000256" key="4">
    <source>
        <dbReference type="ARBA" id="ARBA00023136"/>
    </source>
</evidence>
<dbReference type="InterPro" id="IPR036513">
    <property type="entry name" value="STAS_dom_sf"/>
</dbReference>
<comment type="subcellular location">
    <subcellularLocation>
        <location evidence="1">Membrane</location>
        <topology evidence="1">Multi-pass membrane protein</topology>
    </subcellularLocation>
</comment>
<feature type="transmembrane region" description="Helical" evidence="5">
    <location>
        <begin position="143"/>
        <end position="168"/>
    </location>
</feature>
<dbReference type="EMBL" id="CAUOFW020001247">
    <property type="protein sequence ID" value="CAK9142689.1"/>
    <property type="molecule type" value="Genomic_DNA"/>
</dbReference>
<evidence type="ECO:0000313" key="8">
    <source>
        <dbReference type="Proteomes" id="UP001642360"/>
    </source>
</evidence>
<protein>
    <recommendedName>
        <fullName evidence="6">SLC26A/SulP transporter domain-containing protein</fullName>
    </recommendedName>
</protein>